<feature type="repeat" description="ARM" evidence="3">
    <location>
        <begin position="64"/>
        <end position="106"/>
    </location>
</feature>
<dbReference type="PROSITE" id="PS50176">
    <property type="entry name" value="ARM_REPEAT"/>
    <property type="match status" value="3"/>
</dbReference>
<dbReference type="InterPro" id="IPR016024">
    <property type="entry name" value="ARM-type_fold"/>
</dbReference>
<dbReference type="EMBL" id="SDMP01000017">
    <property type="protein sequence ID" value="RYQ99678.1"/>
    <property type="molecule type" value="Genomic_DNA"/>
</dbReference>
<keyword evidence="1" id="KW-0677">Repeat</keyword>
<dbReference type="InterPro" id="IPR000225">
    <property type="entry name" value="Armadillo"/>
</dbReference>
<dbReference type="Gene3D" id="1.25.10.10">
    <property type="entry name" value="Leucine-rich Repeat Variant"/>
    <property type="match status" value="3"/>
</dbReference>
<dbReference type="SUPFAM" id="SSF48371">
    <property type="entry name" value="ARM repeat"/>
    <property type="match status" value="1"/>
</dbReference>
<evidence type="ECO:0000313" key="5">
    <source>
        <dbReference type="Proteomes" id="UP000289738"/>
    </source>
</evidence>
<dbReference type="Gramene" id="arahy.Tifrunner.gnm2.ann2.Ah17g127900.1">
    <property type="protein sequence ID" value="arahy.Tifrunner.gnm2.ann2.Ah17g127900.1-CDS"/>
    <property type="gene ID" value="arahy.Tifrunner.gnm2.ann2.Ah17g127900"/>
</dbReference>
<evidence type="ECO:0000313" key="4">
    <source>
        <dbReference type="EMBL" id="RYQ99678.1"/>
    </source>
</evidence>
<dbReference type="Pfam" id="PF00514">
    <property type="entry name" value="Arm"/>
    <property type="match status" value="1"/>
</dbReference>
<evidence type="ECO:0000256" key="1">
    <source>
        <dbReference type="ARBA" id="ARBA00022737"/>
    </source>
</evidence>
<dbReference type="SMR" id="A0A444YCP2"/>
<feature type="repeat" description="ARM" evidence="3">
    <location>
        <begin position="106"/>
        <end position="148"/>
    </location>
</feature>
<dbReference type="PANTHER" id="PTHR23315">
    <property type="entry name" value="U BOX DOMAIN-CONTAINING"/>
    <property type="match status" value="1"/>
</dbReference>
<dbReference type="Proteomes" id="UP000289738">
    <property type="component" value="Chromosome B07"/>
</dbReference>
<keyword evidence="2" id="KW-0833">Ubl conjugation pathway</keyword>
<dbReference type="SMART" id="SM00185">
    <property type="entry name" value="ARM"/>
    <property type="match status" value="5"/>
</dbReference>
<protein>
    <recommendedName>
        <fullName evidence="6">U-box domain-containing protein 4</fullName>
    </recommendedName>
</protein>
<dbReference type="InterPro" id="IPR011989">
    <property type="entry name" value="ARM-like"/>
</dbReference>
<dbReference type="FunFam" id="1.25.10.10:FF:000300">
    <property type="entry name" value="U-box domain-containing protein 4"/>
    <property type="match status" value="1"/>
</dbReference>
<comment type="caution">
    <text evidence="4">The sequence shown here is derived from an EMBL/GenBank/DDBJ whole genome shotgun (WGS) entry which is preliminary data.</text>
</comment>
<proteinExistence type="predicted"/>
<dbReference type="OrthoDB" id="7537227at2759"/>
<gene>
    <name evidence="4" type="ORF">Ahy_B07g087650</name>
</gene>
<evidence type="ECO:0000256" key="2">
    <source>
        <dbReference type="ARBA" id="ARBA00022786"/>
    </source>
</evidence>
<reference evidence="4 5" key="1">
    <citation type="submission" date="2019-01" db="EMBL/GenBank/DDBJ databases">
        <title>Sequencing of cultivated peanut Arachis hypogaea provides insights into genome evolution and oil improvement.</title>
        <authorList>
            <person name="Chen X."/>
        </authorList>
    </citation>
    <scope>NUCLEOTIDE SEQUENCE [LARGE SCALE GENOMIC DNA]</scope>
    <source>
        <strain evidence="5">cv. Fuhuasheng</strain>
        <tissue evidence="4">Leaves</tissue>
    </source>
</reference>
<dbReference type="AlphaFoldDB" id="A0A444YCP2"/>
<organism evidence="4 5">
    <name type="scientific">Arachis hypogaea</name>
    <name type="common">Peanut</name>
    <dbReference type="NCBI Taxonomy" id="3818"/>
    <lineage>
        <taxon>Eukaryota</taxon>
        <taxon>Viridiplantae</taxon>
        <taxon>Streptophyta</taxon>
        <taxon>Embryophyta</taxon>
        <taxon>Tracheophyta</taxon>
        <taxon>Spermatophyta</taxon>
        <taxon>Magnoliopsida</taxon>
        <taxon>eudicotyledons</taxon>
        <taxon>Gunneridae</taxon>
        <taxon>Pentapetalae</taxon>
        <taxon>rosids</taxon>
        <taxon>fabids</taxon>
        <taxon>Fabales</taxon>
        <taxon>Fabaceae</taxon>
        <taxon>Papilionoideae</taxon>
        <taxon>50 kb inversion clade</taxon>
        <taxon>dalbergioids sensu lato</taxon>
        <taxon>Dalbergieae</taxon>
        <taxon>Pterocarpus clade</taxon>
        <taxon>Arachis</taxon>
    </lineage>
</organism>
<name>A0A444YCP2_ARAHY</name>
<keyword evidence="5" id="KW-1185">Reference proteome</keyword>
<accession>A0A444YCP2</accession>
<dbReference type="PANTHER" id="PTHR23315:SF65">
    <property type="entry name" value="ARM REPEAT SUPERFAMILY PROTEIN"/>
    <property type="match status" value="1"/>
</dbReference>
<evidence type="ECO:0000256" key="3">
    <source>
        <dbReference type="PROSITE-ProRule" id="PRU00259"/>
    </source>
</evidence>
<sequence length="384" mass="41565">MEGAGPSGCSGEDFEEDVATSVPAAVRRALQLLEEDDADLRIQAACDIRRLTKKSPCCRRQLRHAVRPLVSMLRVDSSESRESALLALLNLAVKDEKNKVSIVEAGALEPIVSFLKSQNPNMQEYASASLLTLSASATNKPIITSSGAIPLLVKILRDGTPQAKADSLMALSNLSTHSDNLDIILETNPVASIIRLLKPCKKSSKTAEKCCALVESLVGYDKCRTALTCEEGGVLAIVEVLESGTKQGKEHAVGALLKMCESDRCKYREPILREGVIPGLLELTVQGTEKSQPKAHTLLQLLRESPNPRSETEPNTIENIVCNLISQIDGKDDQADGKAKKMLAEMVQVSMERSLRHLQQRAALVSTPSDLSITSCASQVSLNW</sequence>
<evidence type="ECO:0008006" key="6">
    <source>
        <dbReference type="Google" id="ProtNLM"/>
    </source>
</evidence>
<dbReference type="STRING" id="3818.A0A444YCP2"/>
<feature type="repeat" description="ARM" evidence="3">
    <location>
        <begin position="147"/>
        <end position="189"/>
    </location>
</feature>